<dbReference type="SUPFAM" id="SSF143243">
    <property type="entry name" value="Nqo5-like"/>
    <property type="match status" value="1"/>
</dbReference>
<keyword evidence="2 3" id="KW-0813">Transport</keyword>
<evidence type="ECO:0000256" key="3">
    <source>
        <dbReference type="HAMAP-Rule" id="MF_01357"/>
    </source>
</evidence>
<dbReference type="Proteomes" id="UP001500631">
    <property type="component" value="Unassembled WGS sequence"/>
</dbReference>
<accession>A0ABP9MWL9</accession>
<evidence type="ECO:0000259" key="6">
    <source>
        <dbReference type="Pfam" id="PF00329"/>
    </source>
</evidence>
<name>A0ABP9MWL9_9GAMM</name>
<dbReference type="PROSITE" id="PS00542">
    <property type="entry name" value="COMPLEX1_30K"/>
    <property type="match status" value="1"/>
</dbReference>
<keyword evidence="3 4" id="KW-0520">NAD</keyword>
<comment type="subunit">
    <text evidence="3">NDH-1 is composed of 14 different subunits. Subunits NuoB, C, D, E, F, and G constitute the peripheral sector of the complex.</text>
</comment>
<dbReference type="InterPro" id="IPR020396">
    <property type="entry name" value="NADH_UbQ_OxRdtase_CS"/>
</dbReference>
<keyword evidence="3 5" id="KW-0874">Quinone</keyword>
<evidence type="ECO:0000256" key="2">
    <source>
        <dbReference type="ARBA" id="ARBA00022448"/>
    </source>
</evidence>
<evidence type="ECO:0000313" key="7">
    <source>
        <dbReference type="EMBL" id="GAA5101944.1"/>
    </source>
</evidence>
<protein>
    <recommendedName>
        <fullName evidence="3">NADH-quinone oxidoreductase subunit C</fullName>
        <ecNumber evidence="3">7.1.1.-</ecNumber>
    </recommendedName>
    <alternativeName>
        <fullName evidence="3">NADH dehydrogenase I subunit C</fullName>
    </alternativeName>
    <alternativeName>
        <fullName evidence="3">NDH-1 subunit C</fullName>
    </alternativeName>
</protein>
<dbReference type="Pfam" id="PF00329">
    <property type="entry name" value="Complex1_30kDa"/>
    <property type="match status" value="1"/>
</dbReference>
<gene>
    <name evidence="3" type="primary">nuoC</name>
    <name evidence="7" type="ORF">GCM10023338_18590</name>
</gene>
<keyword evidence="3" id="KW-1003">Cell membrane</keyword>
<evidence type="ECO:0000256" key="5">
    <source>
        <dbReference type="RuleBase" id="RU003582"/>
    </source>
</evidence>
<dbReference type="HAMAP" id="MF_01357">
    <property type="entry name" value="NDH1_NuoC"/>
    <property type="match status" value="1"/>
</dbReference>
<dbReference type="Gene3D" id="3.30.460.80">
    <property type="entry name" value="NADH:ubiquinone oxidoreductase, 30kDa subunit"/>
    <property type="match status" value="1"/>
</dbReference>
<feature type="domain" description="NADH:ubiquinone oxidoreductase 30kDa subunit" evidence="6">
    <location>
        <begin position="35"/>
        <end position="196"/>
    </location>
</feature>
<proteinExistence type="inferred from homology"/>
<evidence type="ECO:0000256" key="4">
    <source>
        <dbReference type="RuleBase" id="RU003456"/>
    </source>
</evidence>
<evidence type="ECO:0000313" key="8">
    <source>
        <dbReference type="Proteomes" id="UP001500631"/>
    </source>
</evidence>
<evidence type="ECO:0000256" key="1">
    <source>
        <dbReference type="ARBA" id="ARBA00007569"/>
    </source>
</evidence>
<comment type="function">
    <text evidence="3">NDH-1 shuttles electrons from NADH, via FMN and iron-sulfur (Fe-S) centers, to quinones in the respiratory chain. The immediate electron acceptor for the enzyme in this species is believed to be ubiquinone. Couples the redox reaction to proton translocation (for every two electrons transferred, four hydrogen ions are translocated across the cytoplasmic membrane), and thus conserves the redox energy in a proton gradient.</text>
</comment>
<dbReference type="PANTHER" id="PTHR10884:SF14">
    <property type="entry name" value="NADH DEHYDROGENASE [UBIQUINONE] IRON-SULFUR PROTEIN 3, MITOCHONDRIAL"/>
    <property type="match status" value="1"/>
</dbReference>
<dbReference type="NCBIfam" id="NF004730">
    <property type="entry name" value="PRK06074.1-1"/>
    <property type="match status" value="1"/>
</dbReference>
<comment type="subcellular location">
    <subcellularLocation>
        <location evidence="3">Cell membrane</location>
        <topology evidence="3">Peripheral membrane protein</topology>
        <orientation evidence="3">Cytoplasmic side</orientation>
    </subcellularLocation>
</comment>
<dbReference type="InterPro" id="IPR001268">
    <property type="entry name" value="NADH_UbQ_OxRdtase_30kDa_su"/>
</dbReference>
<dbReference type="EC" id="7.1.1.-" evidence="3"/>
<organism evidence="7 8">
    <name type="scientific">Wohlfahrtiimonas larvae</name>
    <dbReference type="NCBI Taxonomy" id="1157986"/>
    <lineage>
        <taxon>Bacteria</taxon>
        <taxon>Pseudomonadati</taxon>
        <taxon>Pseudomonadota</taxon>
        <taxon>Gammaproteobacteria</taxon>
        <taxon>Cardiobacteriales</taxon>
        <taxon>Ignatzschineriaceae</taxon>
        <taxon>Wohlfahrtiimonas</taxon>
    </lineage>
</organism>
<keyword evidence="3" id="KW-0472">Membrane</keyword>
<dbReference type="InterPro" id="IPR037232">
    <property type="entry name" value="NADH_quin_OxRdtase_su_C/D-like"/>
</dbReference>
<dbReference type="RefSeq" id="WP_077926310.1">
    <property type="nucleotide sequence ID" value="NZ_BAABKE010000006.1"/>
</dbReference>
<comment type="similarity">
    <text evidence="1 3 4">Belongs to the complex I 30 kDa subunit family.</text>
</comment>
<keyword evidence="8" id="KW-1185">Reference proteome</keyword>
<dbReference type="PANTHER" id="PTHR10884">
    <property type="entry name" value="NADH DEHYDROGENASE UBIQUINONE IRON-SULFUR PROTEIN 3"/>
    <property type="match status" value="1"/>
</dbReference>
<dbReference type="InterPro" id="IPR010218">
    <property type="entry name" value="NADH_DH_suC"/>
</dbReference>
<reference evidence="8" key="1">
    <citation type="journal article" date="2019" name="Int. J. Syst. Evol. Microbiol.">
        <title>The Global Catalogue of Microorganisms (GCM) 10K type strain sequencing project: providing services to taxonomists for standard genome sequencing and annotation.</title>
        <authorList>
            <consortium name="The Broad Institute Genomics Platform"/>
            <consortium name="The Broad Institute Genome Sequencing Center for Infectious Disease"/>
            <person name="Wu L."/>
            <person name="Ma J."/>
        </authorList>
    </citation>
    <scope>NUCLEOTIDE SEQUENCE [LARGE SCALE GENOMIC DNA]</scope>
    <source>
        <strain evidence="8">JCM 18424</strain>
    </source>
</reference>
<comment type="catalytic activity">
    <reaction evidence="3 5">
        <text>a quinone + NADH + 5 H(+)(in) = a quinol + NAD(+) + 4 H(+)(out)</text>
        <dbReference type="Rhea" id="RHEA:57888"/>
        <dbReference type="ChEBI" id="CHEBI:15378"/>
        <dbReference type="ChEBI" id="CHEBI:24646"/>
        <dbReference type="ChEBI" id="CHEBI:57540"/>
        <dbReference type="ChEBI" id="CHEBI:57945"/>
        <dbReference type="ChEBI" id="CHEBI:132124"/>
    </reaction>
</comment>
<sequence length="231" mass="26600">MSVILRPETILTTLSSVLGDRIVSSKIARNELTIIVDSDHLHETIELLHTNDKLPFENLMDICGVDYAAYGIAEWDIEASNHGFSRAVHETSVGRKESSLDEVRKNAEMPNRFAAVYHLLSIQCNARVRIKTFMKDDNFPMVDSVNDIYKSANWFEREAFDLFGIIFNGHPDLRRILTDYGFIGHPLRKDFPLTGHVEIWYDPELERVVYQPVSIESRVVIPRVIRKEELN</sequence>
<keyword evidence="3 4" id="KW-1278">Translocase</keyword>
<comment type="caution">
    <text evidence="7">The sequence shown here is derived from an EMBL/GenBank/DDBJ whole genome shotgun (WGS) entry which is preliminary data.</text>
</comment>
<dbReference type="EMBL" id="BAABKE010000006">
    <property type="protein sequence ID" value="GAA5101944.1"/>
    <property type="molecule type" value="Genomic_DNA"/>
</dbReference>
<keyword evidence="3" id="KW-0830">Ubiquinone</keyword>